<dbReference type="InterPro" id="IPR029044">
    <property type="entry name" value="Nucleotide-diphossugar_trans"/>
</dbReference>
<keyword evidence="4" id="KW-1133">Transmembrane helix</keyword>
<feature type="transmembrane region" description="Helical" evidence="4">
    <location>
        <begin position="355"/>
        <end position="380"/>
    </location>
</feature>
<keyword evidence="3 6" id="KW-0808">Transferase</keyword>
<dbReference type="EMBL" id="CP020921">
    <property type="protein sequence ID" value="AWB10374.1"/>
    <property type="molecule type" value="Genomic_DNA"/>
</dbReference>
<comment type="similarity">
    <text evidence="1">Belongs to the glycosyltransferase 2 family.</text>
</comment>
<dbReference type="GO" id="GO:0016757">
    <property type="term" value="F:glycosyltransferase activity"/>
    <property type="evidence" value="ECO:0007669"/>
    <property type="project" value="UniProtKB-KW"/>
</dbReference>
<keyword evidence="4" id="KW-0472">Membrane</keyword>
<protein>
    <submittedName>
        <fullName evidence="6">N-acetylglucosaminyltransferase</fullName>
    </submittedName>
</protein>
<keyword evidence="4" id="KW-0812">Transmembrane</keyword>
<feature type="transmembrane region" description="Helical" evidence="4">
    <location>
        <begin position="20"/>
        <end position="46"/>
    </location>
</feature>
<reference evidence="6 7" key="1">
    <citation type="submission" date="2017-04" db="EMBL/GenBank/DDBJ databases">
        <title>Genomic insights into metabolism of Thermodesulfobium acidiphilum.</title>
        <authorList>
            <person name="Toshchakov S.V."/>
            <person name="Frolov E.N."/>
            <person name="Kublanov I.V."/>
            <person name="Samarov N.I."/>
            <person name="Novikov A."/>
            <person name="Lebedinsky A.V."/>
            <person name="Bonch-Osmolovskaya E.A."/>
            <person name="Chernyh N.A."/>
        </authorList>
    </citation>
    <scope>NUCLEOTIDE SEQUENCE [LARGE SCALE GENOMIC DNA]</scope>
    <source>
        <strain evidence="6 7">3127-1</strain>
    </source>
</reference>
<dbReference type="AlphaFoldDB" id="A0A2R4W0Y4"/>
<dbReference type="InterPro" id="IPR001173">
    <property type="entry name" value="Glyco_trans_2-like"/>
</dbReference>
<keyword evidence="7" id="KW-1185">Reference proteome</keyword>
<dbReference type="Proteomes" id="UP000244792">
    <property type="component" value="Chromosome"/>
</dbReference>
<dbReference type="RefSeq" id="WP_108309179.1">
    <property type="nucleotide sequence ID" value="NZ_CP020921.1"/>
</dbReference>
<dbReference type="PANTHER" id="PTHR43630:SF1">
    <property type="entry name" value="POLY-BETA-1,6-N-ACETYL-D-GLUCOSAMINE SYNTHASE"/>
    <property type="match status" value="1"/>
</dbReference>
<dbReference type="OrthoDB" id="9768769at2"/>
<dbReference type="KEGG" id="taci:TDSAC_1021"/>
<keyword evidence="2 6" id="KW-0328">Glycosyltransferase</keyword>
<dbReference type="Pfam" id="PF13632">
    <property type="entry name" value="Glyco_trans_2_3"/>
    <property type="match status" value="1"/>
</dbReference>
<dbReference type="CDD" id="cd06423">
    <property type="entry name" value="CESA_like"/>
    <property type="match status" value="1"/>
</dbReference>
<feature type="domain" description="Glycosyltransferase 2-like" evidence="5">
    <location>
        <begin position="155"/>
        <end position="366"/>
    </location>
</feature>
<evidence type="ECO:0000259" key="5">
    <source>
        <dbReference type="Pfam" id="PF13632"/>
    </source>
</evidence>
<evidence type="ECO:0000313" key="7">
    <source>
        <dbReference type="Proteomes" id="UP000244792"/>
    </source>
</evidence>
<evidence type="ECO:0000256" key="1">
    <source>
        <dbReference type="ARBA" id="ARBA00006739"/>
    </source>
</evidence>
<evidence type="ECO:0000256" key="3">
    <source>
        <dbReference type="ARBA" id="ARBA00022679"/>
    </source>
</evidence>
<accession>A0A2R4W0Y4</accession>
<proteinExistence type="inferred from homology"/>
<dbReference type="PANTHER" id="PTHR43630">
    <property type="entry name" value="POLY-BETA-1,6-N-ACETYL-D-GLUCOSAMINE SYNTHASE"/>
    <property type="match status" value="1"/>
</dbReference>
<evidence type="ECO:0000256" key="4">
    <source>
        <dbReference type="SAM" id="Phobius"/>
    </source>
</evidence>
<dbReference type="SUPFAM" id="SSF53448">
    <property type="entry name" value="Nucleotide-diphospho-sugar transferases"/>
    <property type="match status" value="1"/>
</dbReference>
<evidence type="ECO:0000256" key="2">
    <source>
        <dbReference type="ARBA" id="ARBA00022676"/>
    </source>
</evidence>
<gene>
    <name evidence="6" type="ORF">TDSAC_1021</name>
</gene>
<evidence type="ECO:0000313" key="6">
    <source>
        <dbReference type="EMBL" id="AWB10374.1"/>
    </source>
</evidence>
<feature type="transmembrane region" description="Helical" evidence="4">
    <location>
        <begin position="392"/>
        <end position="419"/>
    </location>
</feature>
<sequence>MIDSVYLAFSSIINSHSSFLTFILMFTPFVVFFEGPLLLFIIIGIFKFAKDYLFQSDLLTKLPPVSCCITCYSEGISVINTIKSLTFQTYPGLIEIIAVIDGALQNKDTLQAAQSCKELVDTTDNRKLIIIPKWQRGGKISSLNVALKIASGEIFIALDGDTSFDNDMVVKAVNHFNDENVIAVAGNLRVRNASKSLATRLQALEYILSISAGKAGLSAFGIVNNISGAFGVFRKKVLDLVGGWNTGSAEDLDLTIRIKQYFGRNKNWRIVFDPYMVGHTDVPETFLGYFKQRIRWEGDLFYIIGRKYLDNIRPGFLNWINYFSTIIITYFMQIILPFVIILYTIFLFYTFPTPYVIALFLIVYIFYLLVLSIYFLLYFLLISDRLKEDIVYFFYIPLFPLFAFVSRMNTALAIFHSIINKSHLDSNIAPWWVLRKGRF</sequence>
<dbReference type="Gene3D" id="3.90.550.10">
    <property type="entry name" value="Spore Coat Polysaccharide Biosynthesis Protein SpsA, Chain A"/>
    <property type="match status" value="1"/>
</dbReference>
<feature type="transmembrane region" description="Helical" evidence="4">
    <location>
        <begin position="316"/>
        <end position="349"/>
    </location>
</feature>
<organism evidence="6 7">
    <name type="scientific">Thermodesulfobium acidiphilum</name>
    <dbReference type="NCBI Taxonomy" id="1794699"/>
    <lineage>
        <taxon>Bacteria</taxon>
        <taxon>Pseudomonadati</taxon>
        <taxon>Thermodesulfobiota</taxon>
        <taxon>Thermodesulfobiia</taxon>
        <taxon>Thermodesulfobiales</taxon>
        <taxon>Thermodesulfobiaceae</taxon>
        <taxon>Thermodesulfobium</taxon>
    </lineage>
</organism>
<name>A0A2R4W0Y4_THEAF</name>